<dbReference type="EMBL" id="LT934111">
    <property type="protein sequence ID" value="VAH04167.1"/>
    <property type="molecule type" value="Genomic_DNA"/>
</dbReference>
<dbReference type="AlphaFoldDB" id="A0A9R0Q583"/>
<dbReference type="PANTHER" id="PTHR11863">
    <property type="entry name" value="STEROL DESATURASE"/>
    <property type="match status" value="1"/>
</dbReference>
<dbReference type="InterPro" id="IPR050307">
    <property type="entry name" value="Sterol_Desaturase_Related"/>
</dbReference>
<gene>
    <name evidence="1" type="ORF">TRITD_1Av1G092530</name>
</gene>
<evidence type="ECO:0000313" key="2">
    <source>
        <dbReference type="Proteomes" id="UP000324705"/>
    </source>
</evidence>
<organism evidence="1 2">
    <name type="scientific">Triticum turgidum subsp. durum</name>
    <name type="common">Durum wheat</name>
    <name type="synonym">Triticum durum</name>
    <dbReference type="NCBI Taxonomy" id="4567"/>
    <lineage>
        <taxon>Eukaryota</taxon>
        <taxon>Viridiplantae</taxon>
        <taxon>Streptophyta</taxon>
        <taxon>Embryophyta</taxon>
        <taxon>Tracheophyta</taxon>
        <taxon>Spermatophyta</taxon>
        <taxon>Magnoliopsida</taxon>
        <taxon>Liliopsida</taxon>
        <taxon>Poales</taxon>
        <taxon>Poaceae</taxon>
        <taxon>BOP clade</taxon>
        <taxon>Pooideae</taxon>
        <taxon>Triticodae</taxon>
        <taxon>Triticeae</taxon>
        <taxon>Triticinae</taxon>
        <taxon>Triticum</taxon>
    </lineage>
</organism>
<proteinExistence type="predicted"/>
<name>A0A9R0Q583_TRITD</name>
<protein>
    <submittedName>
        <fullName evidence="1">Uncharacterized protein</fullName>
    </submittedName>
</protein>
<dbReference type="Gramene" id="TRITD1Av1G092530.12">
    <property type="protein sequence ID" value="TRITD1Av1G092530.12"/>
    <property type="gene ID" value="TRITD1Av1G092530"/>
</dbReference>
<keyword evidence="2" id="KW-1185">Reference proteome</keyword>
<accession>A0A9R0Q583</accession>
<sequence>MATNPGLFSEWPWKMLGSFKYVVLAPWVAHGIQQVATKGWREADLGYLVILPSMILRGLHNQAWITVSRLQNARGKRQIVDRGIEFEQIDRERNWDDQIILSAILLFLGALHLPGGQNLPLWRTDGAVLLALLHAGPVEFLYYWFHRALHHHFLYTRYHSHHHASIVTEPITCKYVCSYWHNEDTLAAETHATTRVLTNVHVCASTVCSDLVARYFAACAVASSFYLLLEGCNIC</sequence>
<dbReference type="Proteomes" id="UP000324705">
    <property type="component" value="Chromosome 1A"/>
</dbReference>
<evidence type="ECO:0000313" key="1">
    <source>
        <dbReference type="EMBL" id="VAH04167.1"/>
    </source>
</evidence>
<reference evidence="1 2" key="1">
    <citation type="submission" date="2017-09" db="EMBL/GenBank/DDBJ databases">
        <authorList>
            <consortium name="International Durum Wheat Genome Sequencing Consortium (IDWGSC)"/>
            <person name="Milanesi L."/>
        </authorList>
    </citation>
    <scope>NUCLEOTIDE SEQUENCE [LARGE SCALE GENOMIC DNA]</scope>
    <source>
        <strain evidence="2">cv. Svevo</strain>
    </source>
</reference>